<evidence type="ECO:0000313" key="7">
    <source>
        <dbReference type="EMBL" id="KAL3679175.1"/>
    </source>
</evidence>
<dbReference type="InterPro" id="IPR006614">
    <property type="entry name" value="Peroxin/Ferlin"/>
</dbReference>
<dbReference type="Proteomes" id="UP001633002">
    <property type="component" value="Unassembled WGS sequence"/>
</dbReference>
<dbReference type="GO" id="GO:0005737">
    <property type="term" value="C:cytoplasm"/>
    <property type="evidence" value="ECO:0007669"/>
    <property type="project" value="UniProtKB-ARBA"/>
</dbReference>
<organism evidence="7 8">
    <name type="scientific">Riccia sorocarpa</name>
    <dbReference type="NCBI Taxonomy" id="122646"/>
    <lineage>
        <taxon>Eukaryota</taxon>
        <taxon>Viridiplantae</taxon>
        <taxon>Streptophyta</taxon>
        <taxon>Embryophyta</taxon>
        <taxon>Marchantiophyta</taxon>
        <taxon>Marchantiopsida</taxon>
        <taxon>Marchantiidae</taxon>
        <taxon>Marchantiales</taxon>
        <taxon>Ricciaceae</taxon>
        <taxon>Riccia</taxon>
    </lineage>
</organism>
<dbReference type="Pfam" id="PF06101">
    <property type="entry name" value="Vps62"/>
    <property type="match status" value="3"/>
</dbReference>
<dbReference type="SUPFAM" id="SSF49562">
    <property type="entry name" value="C2 domain (Calcium/lipid-binding domain, CaLB)"/>
    <property type="match status" value="1"/>
</dbReference>
<reference evidence="7 8" key="1">
    <citation type="submission" date="2024-09" db="EMBL/GenBank/DDBJ databases">
        <title>Chromosome-scale assembly of Riccia sorocarpa.</title>
        <authorList>
            <person name="Paukszto L."/>
        </authorList>
    </citation>
    <scope>NUCLEOTIDE SEQUENCE [LARGE SCALE GENOMIC DNA]</scope>
    <source>
        <strain evidence="7">LP-2024</strain>
        <tissue evidence="7">Aerial parts of the thallus</tissue>
    </source>
</reference>
<sequence>MMAWTGSASVSVTEPAVCLCKSFSVTPSSLLVGVRDPLGELDSRGSVDPEVDNAQQFLGASIMFEAHVLHLLRRYLGEYVRGLSVEALKISVWKGDVVLKDLQLKAEALNALKLPITVKAGFLGSVTLKVPWNRLGKEPVIVLLDRIFVLAEPLQDEHSSKREDKESWVDSKRRRIEEKELAYLEAKDKKSPTPDDAPETSTWLGSLIATIVGNLKISITNLHIRYEDTVSNQGHPFCSGVTLAKLAAVTVDETGNETFVTSGALERLRKRLELERLAVYHDSNSSPWKPEKEWEDLTPSEWSEIFEAGISVDVPADGGSSKWASGRRFLLHPVDGSMRYHRRGKRESREPHSPFQKASLRLDQVLAAVSESQYCDGMKLLEGVSRYRTRIQFSHLRPKVSVSEDPQAWWLYSCQAVLQQQSKMWYRLSWKKLVDVCERRRKYVRLYAAYLQQSPRVDNEEIKLMDKELDSEVVLLWRLLAHAKVESAKSKAEAAVRRERVKKSAWWSFGWGGVDADRSSNNAGLKGEAETAVPGQLTKEEWNQINELLSYNPDEDLSLSRPEAPNMLQTALEVTVGRGAASLLDKEGTEILCGTFEDLQVSLMRYPKTEQCDVKLKYYGLSAPEGRLIESVSREGRDHALTTTFVYSPMEEPLDWKLSAAMSPCHVTIWRTSFDRFIKFLKSSQELSPGVALETAAVLQSKLEEVTRRAQEQLQLVLEERNRFHVHLDLDAPKIAIPAEALESGEEGTQLLLDLGHFTLETATVNTLQYDSGLFYAVLSISYPVSLNIIGLIRVLILTQEEDHDMERTGLYSRFYISGSDISAFLVDGAVDWSELPPAQYTASPVKGLESAESPEILLKSGRLILPVLDRCGMSVVLDQIQVHHPSFPSTRLQIKVPHLGLHFSPGRYRRMLLLLRALEGVDRGSEGAEGPTKPEAFTASHSSDFSGEARILLWGGIGHTVAEWQPCWVVLSGSYLYILESENAQTYQRCTSIVGKQALEVPPASMGDCQYVVGIFHRGVDLRKGIESSHAVLLQLKTKDLQAAWLKQLTRATYRASVPVSLLLPLELGENGSDDTEVDSVDLHKQPHLFVMGSLDELQLSLYGSSHRPALSGRQSAGEETLILRMEATGGKVDLLQRQYDMLIGVKLHSLKIEDELQGHVGPSCRYIARSVISLNNLDTIDATEKQVSGIPESLPTLNLSVDDDDDDDFDDALPDFGSPHSSFSAAQSPSGSFRGSSAKLEPSSSEKSLPHWGLNPSSAMEAEKLLDEIFNEHEEVEVSDFVNLRLIIRHKESVDYDGTDTQMSIRMATLDFFCNRPTVVAIIDFGSELNEVMDMDAAATKNADSLSPISSGDDVAVETVEMLERHIVKGLLGRGKSRVIFHLRMNMESARIYLNKEDGSQLAMLAQEKFMMDLKVYPGSFTISSTLGNWRVCDTLLGPDHRWGWLFDIRDPGCRSLVELEFHSFSKDDDDFQGHDYSLTGKFSAVRIVFLYRFIQEIQAYFFALATPHVQQVITVVDKVGGIEKLIQQSDIEGGPAIKLDLSFDTPIIIMPRNSESHEFMHMDLGHLEVFNTFHWHGGDKSEPSAVHIDVLSAEITDINMVVGIDGEPGKPMIDEASRIHVTVRRPLRDLFKKVPELQVDVQVDMLCGVMSDKEYLVIIDCASTNVSEPPNLPPTFREDTGESWAGHQEFMHLEPAQEADEPTQPSNNGGQGVLTWTKSRWNVDIRQVELELYNGVEREFPLARLEIQNFWLSYCTTTAQEMDIYVTLPRLSVVDLRADTKPEMRLMLGSMSDVDRLSASDVRVTDIGGDGSRSMQSQNPESPELTMLVMDMRYKRDSQTVVIRVQRPRLLVVVDFLLAVGEFFVPSLASITGRDEAMDVSNDPVILHDYIRLTDRFYTQVEDTVVLSAERQLVADAHDVDEFVYDGDGKTLFLDISEDIRSSSGVDQDPLIFVGRFKHLRFTNIRIKNGFWLSKCVHLSSDSSYSAALEDGVILEGSEDSLEIMSSPTAVSRGKSLRLSTSQSASVDSNFVLDVQAVCPELTFYDSTKWPAGSLAQRERLLRAKLSFNVMYASKGREKWIKGNVKSLMVEGGSGIVVVDPLDLSAEYTCKPEKTSILVTSSEISTRLSYNVISLVLRIHQDAMSTFYFRDAYPVLPCTHFDRIWVTSSGIKSSQQVTIWRPRAPQGYAILSDCAVSGISPPSQAVMAVSKAYRRVKKPVGFELLWSTHSEAGVGTEERSHQESSANGSNTWSVWLPIAPPGYSAIGCVVERGTSPPLVNIVHCIRSDLITSGSISDCIYYVPPEKREDHKTGCSIWRVENAVGSFYAYSAVEPPPKSFVCDLREVLRYGLDSGGNEAEKSSSDTAAQLDSVSSRRKLEKRPSSSRLDSFSDSLSKTHRNCITTAHFERMWWDKGSKTRRVVSIWRPIPPSGYAIIGDCLVEGLEPPAFGIVLREDNSGTLARPLKYLQRMHTSGKGFEDVYIWFPVAPTGYVAMGCITTKSRAMPPTDLMRCVRTDSVTQINFSKRPFWGLSTEKGATSVWNLGGSRGGYSCSLWKVENQANTFIARPDLRRPPGRMAYSLAEIGKRRLRDNLVAEIKTGRLSATVYDDLSGLMTPVMDMTITGINLAANGRAEAFNVVVVAAFAASTFNVRLEAWEPLIEPFDGVIKYESHGASTEASLKIGKRFRISAANVVNVNASSAAVDTLVGAVLAWRKQAEFEEKARMVMQVEERADDDKDNLTLNSALEEEDLEKVVVDNSLGSELYLRTFKENFQKVTVLSAGDTSFVRLPPPKFPDKFMSGSDSRPIRHYVLVHVAEAKDLIVNDDGNGQEYLCALRVAATRQSTETQKTHPQSARSRCVRPLSLTQGVNSLLATVKWNEMFLFEMSNQASPSLEVVVTNMAAKAGKGQAVGAVSIPMEDNSGSNNQSSLWNIIKQSVVRPSSTPNVYEKTFTLHPRKRGTADAGELPSSGSISVSMFFFSSASNQPASGEGTSGFQKEEVLGSDIGLWLSANSEGPWTGLRSVLTLGTVPRQIGEQHLAVEVTMQQGLKHVKVRSLVMVVNKTDIELSVCICPLSLLNTPDGGRSAGDELDVVTEEIFENQRFQPLAGWGSKWPGHLMPTDPGRWSSRDYSVSSQEFSDLRLPPGWIWTSEWALDKSGFADPEGWFYGADFQSLKGLPTSPKASRKSTFDFARRRRYVRTRQRVPESSFVRTRHVIGMVRPGDSISVPWSSVDSKTDFCVQVRPHSDPIQYSWGRALVDTNMSNNARTNEEGSQSGSRTGTRLTSNGVPVSAFLLNQLEKTEELLLCLPAPGSGSKGLCWLNVEADASILYTELNTAVYDWRLSVNAPLKLENRLPCKAEFIIWEKSREGNLVKRHQNVINAGASVYLHFVDVRRAVFLTWLVQGGWKPEKEVVLISDPSAESLPSGFFIVHQQNGRKLRVSLENDFGSTAGSAKIVRLFVPYWLCNDAGLPLNYRLVEIEPSGGGAGDTSWLTRAAKAAKQAARRPTRAGDVSKSHLHKVVQSIELLEQLSGVPVMLSLQAQSDRIGGLSLANNSEGGRLSPRLGLSVTIGSNTRCNSALSFRDFEENMEWVDFKAVDGTGAYYKLSAFLDMSSDRTKVVHLQPHTVFVNRLGQALRLRQADTEREEFINPNEPARTLLWHSTSEPELLRVCLEGYKWSQTFSIEAEGVMRMILQGEGRNPFVLQIEVRSGVKGSKLLVVFRRASLIGSYRIENRSEVLPFRYRQADGSADSWQLLQPGFAASFAWEDLQRERLLELLVDGADPVTARKVCIDDIAEIQPMPTRGVPVAALTVRVFKEGSLKVVRISDWKPSDLDLSIVPTSVTGTPPRVPEPAPAASGNENQFHASLELAELGISVVDHTPEELLYITMQNLTLSYATGLGSGTNRYKFRVDGLQIDNQLPLTPMPVLFCPQDSGSRPEFLLKLTATTKDEGLPDRYSFPYIGIQGPSIPTVAFLIRIPEPVIWRLHEMYKQWNLQRLTTSQTTDVAIDPIIKIGLLHTTEIRFKVTLAMSPTQRPRGMLGFWSTLMTSLGNTDEMPIRITPRVHEEMTMRQSALFAAAISSIRNDVLSQPFSLLSGVDILGNASTAFGHMSKGVAALSMDKKFIRSRQKQDSKATVEDIGDGLREGGEALAKGFFRGVTGILTKPLEGAKASGVEGFVQGVGKGVIGAAIQPMSGMLDFLSRTTEGANATRMKLTAAITFEEVLVRRRLPRVIGGDNVLRPYDEYKARGQVLMQLAERGAIFGPIDLFKVRGKFAMSDAYEDHFNLPKGRTLMITHRRIIMLQHPTGVIVQKRADLLKDPCTVTWDVTWDDFMTMELAHGKEEPPTLPPSRLIIHLRNWSQDTRLFDSKEIARIVKCHPGTKQAVEIRLAIQKAYDTYGPNRATSSQGGLSRRPSVKKPYAAAGAGAASGAALGLLAGPAAPIAVPVMATFGALIGGAGSAMLESESELPPAENIRSGRGSVGDSSLRSDSTGRVQVGKFINEFELMWWDKGAPWSKKFQVSIWRPVPPAGFISVGDVVQRCYDPPDSAMVYKDEHDGKFAMPDGFDLVWRDTESGAREPVTIWRPRAPAGYIAIGCVVVPDYFEPDREVLRCVRKDCVGNVPLGQVPLWRDYNGSALWHCSLWQVQNDARTFLARRDHQPPPPNLAYTVLP</sequence>
<dbReference type="GO" id="GO:0098588">
    <property type="term" value="C:bounding membrane of organelle"/>
    <property type="evidence" value="ECO:0007669"/>
    <property type="project" value="UniProtKB-ARBA"/>
</dbReference>
<feature type="domain" description="C2" evidence="6">
    <location>
        <begin position="2794"/>
        <end position="2936"/>
    </location>
</feature>
<evidence type="ECO:0000256" key="5">
    <source>
        <dbReference type="SAM" id="MobiDB-lite"/>
    </source>
</evidence>
<comment type="similarity">
    <text evidence="1">Belongs to the VPS13 family.</text>
</comment>
<dbReference type="InterPro" id="IPR011993">
    <property type="entry name" value="PH-like_dom_sf"/>
</dbReference>
<evidence type="ECO:0000313" key="8">
    <source>
        <dbReference type="Proteomes" id="UP001633002"/>
    </source>
</evidence>
<feature type="region of interest" description="Disordered" evidence="5">
    <location>
        <begin position="1193"/>
        <end position="1256"/>
    </location>
</feature>
<dbReference type="InterPro" id="IPR035892">
    <property type="entry name" value="C2_domain_sf"/>
</dbReference>
<keyword evidence="8" id="KW-1185">Reference proteome</keyword>
<dbReference type="InterPro" id="IPR000008">
    <property type="entry name" value="C2_dom"/>
</dbReference>
<dbReference type="GO" id="GO:0006869">
    <property type="term" value="P:lipid transport"/>
    <property type="evidence" value="ECO:0007669"/>
    <property type="project" value="UniProtKB-KW"/>
</dbReference>
<dbReference type="Pfam" id="PF25037">
    <property type="entry name" value="VPS13_C"/>
    <property type="match status" value="1"/>
</dbReference>
<dbReference type="InterPro" id="IPR009543">
    <property type="entry name" value="VPS13_VAB"/>
</dbReference>
<feature type="compositionally biased region" description="Low complexity" evidence="5">
    <location>
        <begin position="1219"/>
        <end position="1235"/>
    </location>
</feature>
<feature type="region of interest" description="Disordered" evidence="5">
    <location>
        <begin position="4474"/>
        <end position="4499"/>
    </location>
</feature>
<dbReference type="SMART" id="SM00693">
    <property type="entry name" value="DysFN"/>
    <property type="match status" value="1"/>
</dbReference>
<keyword evidence="3" id="KW-0445">Lipid transport</keyword>
<name>A0ABD3GM52_9MARC</name>
<comment type="caution">
    <text evidence="7">The sequence shown here is derived from an EMBL/GenBank/DDBJ whole genome shotgun (WGS) entry which is preliminary data.</text>
</comment>
<dbReference type="PANTHER" id="PTHR45523">
    <property type="entry name" value="TETRATRICOPEPTIDE REPEAT (TPR)-CONTAINING PROTEIN-RELATED"/>
    <property type="match status" value="1"/>
</dbReference>
<proteinExistence type="inferred from homology"/>
<dbReference type="InterPro" id="IPR010482">
    <property type="entry name" value="TECPR1-like_DysF"/>
</dbReference>
<dbReference type="PANTHER" id="PTHR45523:SF2">
    <property type="entry name" value="OS02G0470600 PROTEIN"/>
    <property type="match status" value="1"/>
</dbReference>
<dbReference type="CDD" id="cd00030">
    <property type="entry name" value="C2"/>
    <property type="match status" value="1"/>
</dbReference>
<dbReference type="Pfam" id="PF25036">
    <property type="entry name" value="VPS13_VAB"/>
    <property type="match status" value="1"/>
</dbReference>
<evidence type="ECO:0000259" key="6">
    <source>
        <dbReference type="PROSITE" id="PS50004"/>
    </source>
</evidence>
<accession>A0ABD3GM52</accession>
<evidence type="ECO:0000256" key="2">
    <source>
        <dbReference type="ARBA" id="ARBA00022448"/>
    </source>
</evidence>
<feature type="compositionally biased region" description="Polar residues" evidence="5">
    <location>
        <begin position="2366"/>
        <end position="2375"/>
    </location>
</feature>
<evidence type="ECO:0000256" key="1">
    <source>
        <dbReference type="ARBA" id="ARBA00006545"/>
    </source>
</evidence>
<dbReference type="Pfam" id="PF06398">
    <property type="entry name" value="Pex24p"/>
    <property type="match status" value="1"/>
</dbReference>
<dbReference type="InterPro" id="IPR056748">
    <property type="entry name" value="VPS13-like_C"/>
</dbReference>
<dbReference type="Pfam" id="PF12624">
    <property type="entry name" value="VPS13_N"/>
    <property type="match status" value="1"/>
</dbReference>
<feature type="coiled-coil region" evidence="4">
    <location>
        <begin position="696"/>
        <end position="723"/>
    </location>
</feature>
<evidence type="ECO:0000256" key="4">
    <source>
        <dbReference type="SAM" id="Coils"/>
    </source>
</evidence>
<dbReference type="SUPFAM" id="SSF50729">
    <property type="entry name" value="PH domain-like"/>
    <property type="match status" value="1"/>
</dbReference>
<feature type="region of interest" description="Disordered" evidence="5">
    <location>
        <begin position="2357"/>
        <end position="2395"/>
    </location>
</feature>
<keyword evidence="2" id="KW-0813">Transport</keyword>
<protein>
    <recommendedName>
        <fullName evidence="6">C2 domain-containing protein</fullName>
    </recommendedName>
</protein>
<feature type="compositionally biased region" description="Acidic residues" evidence="5">
    <location>
        <begin position="1203"/>
        <end position="1215"/>
    </location>
</feature>
<evidence type="ECO:0000256" key="3">
    <source>
        <dbReference type="ARBA" id="ARBA00023055"/>
    </source>
</evidence>
<dbReference type="PROSITE" id="PS50004">
    <property type="entry name" value="C2"/>
    <property type="match status" value="1"/>
</dbReference>
<dbReference type="InterPro" id="IPR026854">
    <property type="entry name" value="VPS13_N"/>
</dbReference>
<keyword evidence="4" id="KW-0175">Coiled coil</keyword>
<dbReference type="InterPro" id="IPR009291">
    <property type="entry name" value="Vps62"/>
</dbReference>
<dbReference type="EMBL" id="JBJQOH010000007">
    <property type="protein sequence ID" value="KAL3679175.1"/>
    <property type="molecule type" value="Genomic_DNA"/>
</dbReference>
<gene>
    <name evidence="7" type="ORF">R1sor_022131</name>
</gene>
<dbReference type="Gene3D" id="2.30.29.30">
    <property type="entry name" value="Pleckstrin-homology domain (PH domain)/Phosphotyrosine-binding domain (PTB)"/>
    <property type="match status" value="1"/>
</dbReference>